<dbReference type="Proteomes" id="UP001634007">
    <property type="component" value="Unassembled WGS sequence"/>
</dbReference>
<dbReference type="GO" id="GO:0016020">
    <property type="term" value="C:membrane"/>
    <property type="evidence" value="ECO:0007669"/>
    <property type="project" value="UniProtKB-SubCell"/>
</dbReference>
<dbReference type="Pfam" id="PF00067">
    <property type="entry name" value="p450"/>
    <property type="match status" value="1"/>
</dbReference>
<keyword evidence="6 13" id="KW-1133">Transmembrane helix</keyword>
<dbReference type="SUPFAM" id="SSF48264">
    <property type="entry name" value="Cytochrome P450"/>
    <property type="match status" value="1"/>
</dbReference>
<dbReference type="PANTHER" id="PTHR47947:SF62">
    <property type="entry name" value="CYTOCHROME P450, FAMILY 81, SUBFAMILY D, POLYPEPTIDE 5"/>
    <property type="match status" value="1"/>
</dbReference>
<evidence type="ECO:0000256" key="8">
    <source>
        <dbReference type="ARBA" id="ARBA00023004"/>
    </source>
</evidence>
<dbReference type="PRINTS" id="PR00385">
    <property type="entry name" value="P450"/>
</dbReference>
<evidence type="ECO:0000256" key="4">
    <source>
        <dbReference type="ARBA" id="ARBA00022692"/>
    </source>
</evidence>
<evidence type="ECO:0000256" key="1">
    <source>
        <dbReference type="ARBA" id="ARBA00004167"/>
    </source>
</evidence>
<name>A0ABD3JZ23_EUCGL</name>
<dbReference type="AlphaFoldDB" id="A0ABD3JZ23"/>
<keyword evidence="5 11" id="KW-0479">Metal-binding</keyword>
<keyword evidence="9 12" id="KW-0503">Monooxygenase</keyword>
<keyword evidence="8 11" id="KW-0408">Iron</keyword>
<dbReference type="GO" id="GO:0016709">
    <property type="term" value="F:oxidoreductase activity, acting on paired donors, with incorporation or reduction of molecular oxygen, NAD(P)H as one donor, and incorporation of one atom of oxygen"/>
    <property type="evidence" value="ECO:0007669"/>
    <property type="project" value="UniProtKB-ARBA"/>
</dbReference>
<evidence type="ECO:0000256" key="7">
    <source>
        <dbReference type="ARBA" id="ARBA00023002"/>
    </source>
</evidence>
<sequence>MEDGWLYVASASSFLFLLFLFKLQRSNKRNSPPSPPSLPIIGHLLLINEPVHRTLQSLSNRYGPVLSLSFGSRAVVVISSPSVAEECFTRNDIVLANRPCLLCAKIMFYGGMTIGFAPYGPQWRNLRRLTALKILSPHGLACSLTGRLEEVRLLVKSLYEVATAAAGGGGFTRVEMRSRLEEMSFNIIMRMISGKRCFGATVDAGDTEVTRRLVELIKETFELSGMDPVDFLPMLRRVVDFKGRERRMVDVAKRSDVILQGMIDELRSRRKRSDSGREVESKTMIDSMLLEGYSDDVIKGQILSMLSAGTDTSAVTMEWAMSLLLNHPDVMKKAQAELDDVVGRDRLANEADIHKLPCLQNIINEVLRLFPPAPLLAPHESTEDCMIGGFNVPRGTMILVNAWAIQRDPKVWDDPTSFIPKRYEGLEDDHAYRLLPFGMGRRSCPGAGLANRMVSLALAALIQCFEWEPIGEEPVDLSEGTGITMPKREPLEALCKVRGCMIANVLTQL</sequence>
<accession>A0ABD3JZ23</accession>
<protein>
    <recommendedName>
        <fullName evidence="16">Cytochrome P450</fullName>
    </recommendedName>
</protein>
<keyword evidence="3 11" id="KW-0349">Heme</keyword>
<keyword evidence="7 12" id="KW-0560">Oxidoreductase</keyword>
<dbReference type="CDD" id="cd20653">
    <property type="entry name" value="CYP81"/>
    <property type="match status" value="1"/>
</dbReference>
<feature type="binding site" description="axial binding residue" evidence="11">
    <location>
        <position position="444"/>
    </location>
    <ligand>
        <name>heme</name>
        <dbReference type="ChEBI" id="CHEBI:30413"/>
    </ligand>
    <ligandPart>
        <name>Fe</name>
        <dbReference type="ChEBI" id="CHEBI:18248"/>
    </ligandPart>
</feature>
<evidence type="ECO:0000256" key="2">
    <source>
        <dbReference type="ARBA" id="ARBA00010617"/>
    </source>
</evidence>
<reference evidence="14 15" key="1">
    <citation type="submission" date="2024-11" db="EMBL/GenBank/DDBJ databases">
        <title>Chromosome-level genome assembly of Eucalyptus globulus Labill. provides insights into its genome evolution.</title>
        <authorList>
            <person name="Li X."/>
        </authorList>
    </citation>
    <scope>NUCLEOTIDE SEQUENCE [LARGE SCALE GENOMIC DNA]</scope>
    <source>
        <strain evidence="14">CL2024</strain>
        <tissue evidence="14">Fresh tender leaves</tissue>
    </source>
</reference>
<comment type="similarity">
    <text evidence="2 12">Belongs to the cytochrome P450 family.</text>
</comment>
<dbReference type="InterPro" id="IPR001128">
    <property type="entry name" value="Cyt_P450"/>
</dbReference>
<evidence type="ECO:0000313" key="15">
    <source>
        <dbReference type="Proteomes" id="UP001634007"/>
    </source>
</evidence>
<dbReference type="InterPro" id="IPR002401">
    <property type="entry name" value="Cyt_P450_E_grp-I"/>
</dbReference>
<keyword evidence="15" id="KW-1185">Reference proteome</keyword>
<evidence type="ECO:0000256" key="9">
    <source>
        <dbReference type="ARBA" id="ARBA00023033"/>
    </source>
</evidence>
<dbReference type="PROSITE" id="PS00086">
    <property type="entry name" value="CYTOCHROME_P450"/>
    <property type="match status" value="1"/>
</dbReference>
<dbReference type="InterPro" id="IPR050651">
    <property type="entry name" value="Plant_Cytochrome_P450_Monoox"/>
</dbReference>
<keyword evidence="10 13" id="KW-0472">Membrane</keyword>
<evidence type="ECO:0000256" key="11">
    <source>
        <dbReference type="PIRSR" id="PIRSR602401-1"/>
    </source>
</evidence>
<dbReference type="Gene3D" id="1.10.630.10">
    <property type="entry name" value="Cytochrome P450"/>
    <property type="match status" value="1"/>
</dbReference>
<gene>
    <name evidence="14" type="ORF">ACJRO7_022446</name>
</gene>
<evidence type="ECO:0000256" key="3">
    <source>
        <dbReference type="ARBA" id="ARBA00022617"/>
    </source>
</evidence>
<dbReference type="GO" id="GO:0046872">
    <property type="term" value="F:metal ion binding"/>
    <property type="evidence" value="ECO:0007669"/>
    <property type="project" value="UniProtKB-KW"/>
</dbReference>
<dbReference type="FunFam" id="1.10.630.10:FF:000026">
    <property type="entry name" value="Cytochrome P450 82C4"/>
    <property type="match status" value="1"/>
</dbReference>
<comment type="subcellular location">
    <subcellularLocation>
        <location evidence="1">Membrane</location>
        <topology evidence="1">Single-pass membrane protein</topology>
    </subcellularLocation>
</comment>
<dbReference type="InterPro" id="IPR036396">
    <property type="entry name" value="Cyt_P450_sf"/>
</dbReference>
<evidence type="ECO:0008006" key="16">
    <source>
        <dbReference type="Google" id="ProtNLM"/>
    </source>
</evidence>
<dbReference type="InterPro" id="IPR017972">
    <property type="entry name" value="Cyt_P450_CS"/>
</dbReference>
<evidence type="ECO:0000313" key="14">
    <source>
        <dbReference type="EMBL" id="KAL3732925.1"/>
    </source>
</evidence>
<comment type="cofactor">
    <cofactor evidence="11">
        <name>heme</name>
        <dbReference type="ChEBI" id="CHEBI:30413"/>
    </cofactor>
</comment>
<evidence type="ECO:0000256" key="6">
    <source>
        <dbReference type="ARBA" id="ARBA00022989"/>
    </source>
</evidence>
<feature type="transmembrane region" description="Helical" evidence="13">
    <location>
        <begin position="6"/>
        <end position="23"/>
    </location>
</feature>
<comment type="caution">
    <text evidence="14">The sequence shown here is derived from an EMBL/GenBank/DDBJ whole genome shotgun (WGS) entry which is preliminary data.</text>
</comment>
<evidence type="ECO:0000256" key="5">
    <source>
        <dbReference type="ARBA" id="ARBA00022723"/>
    </source>
</evidence>
<dbReference type="PANTHER" id="PTHR47947">
    <property type="entry name" value="CYTOCHROME P450 82C3-RELATED"/>
    <property type="match status" value="1"/>
</dbReference>
<dbReference type="EMBL" id="JBJKBG010000006">
    <property type="protein sequence ID" value="KAL3732925.1"/>
    <property type="molecule type" value="Genomic_DNA"/>
</dbReference>
<evidence type="ECO:0000256" key="13">
    <source>
        <dbReference type="SAM" id="Phobius"/>
    </source>
</evidence>
<dbReference type="PRINTS" id="PR00463">
    <property type="entry name" value="EP450I"/>
</dbReference>
<organism evidence="14 15">
    <name type="scientific">Eucalyptus globulus</name>
    <name type="common">Tasmanian blue gum</name>
    <dbReference type="NCBI Taxonomy" id="34317"/>
    <lineage>
        <taxon>Eukaryota</taxon>
        <taxon>Viridiplantae</taxon>
        <taxon>Streptophyta</taxon>
        <taxon>Embryophyta</taxon>
        <taxon>Tracheophyta</taxon>
        <taxon>Spermatophyta</taxon>
        <taxon>Magnoliopsida</taxon>
        <taxon>eudicotyledons</taxon>
        <taxon>Gunneridae</taxon>
        <taxon>Pentapetalae</taxon>
        <taxon>rosids</taxon>
        <taxon>malvids</taxon>
        <taxon>Myrtales</taxon>
        <taxon>Myrtaceae</taxon>
        <taxon>Myrtoideae</taxon>
        <taxon>Eucalypteae</taxon>
        <taxon>Eucalyptus</taxon>
    </lineage>
</organism>
<proteinExistence type="inferred from homology"/>
<keyword evidence="4 13" id="KW-0812">Transmembrane</keyword>
<evidence type="ECO:0000256" key="10">
    <source>
        <dbReference type="ARBA" id="ARBA00023136"/>
    </source>
</evidence>
<evidence type="ECO:0000256" key="12">
    <source>
        <dbReference type="RuleBase" id="RU000461"/>
    </source>
</evidence>